<feature type="region of interest" description="Disordered" evidence="3">
    <location>
        <begin position="386"/>
        <end position="416"/>
    </location>
</feature>
<dbReference type="SUPFAM" id="SSF52058">
    <property type="entry name" value="L domain-like"/>
    <property type="match status" value="1"/>
</dbReference>
<gene>
    <name evidence="5" type="ORF">SEMRO_2166_G317280.1</name>
</gene>
<sequence>MNNNDDKMIPKPLDNYCETHQVVIDSNTETEDLAPKKGSSDETEVEELEQEMDVSGPMPLPEPSSSTKMNDNDDKMIPKPLDNYCETHQVMIDSNAETEDLAPMEISGPLPLPDPSSSTQPTARRRRPPPSHISTKSRISEAPVDPENLPGAFPEVPGWRQQQSSFTDSGELGFCSSHFGNRNLYTSTTLQLAEEGRVIDEMDESTSSSNRDGLVEAIPVSLPTEKAEPVSLEDTKQKKQQRDKTTRFRQLCFLAGGLTVLAAAGLIAILAASKSSSHNNIQTPAEGGASNTTNSTETINSPSVQLILPITLPESTTNTISQDVTISTPQGQAYQWLVQDPNVEQYTEYQLLERFAAATFYFATNGSEWTFQGGGQVTIVVDEDPNMMHQGQRPPDSNASLPPPPPPGEGGQHKQQKVNITSEKWLSYNSSVCDWYSTASARGKQACGPSGVLKELHLLENNLKTTVIPAEIGLLTRLQGLVLGLNRIEGTFPSQVGELTSLTSFRLVSNLFTGQIPSEMGLLSLLGDIGIQDNMFSGTVPQEIWNMSNLRVLKAARNSFSGTLPIDLGHGLANLELLMLDQNRFTGELPAILPPNLNFLDVSFNPLHGQLPSELGTLQRLAKLRAEDTDLSGVIPSELGILPRLIEIELRGNQGIGGSLPSELAQLNSTLVQLNIEKTAITGTIPSALCNIQFLQFDCSETLCGCDCPCMPS</sequence>
<evidence type="ECO:0000256" key="4">
    <source>
        <dbReference type="SAM" id="Phobius"/>
    </source>
</evidence>
<keyword evidence="4" id="KW-0472">Membrane</keyword>
<name>A0A9N8EXI8_9STRA</name>
<dbReference type="OrthoDB" id="205182at2759"/>
<evidence type="ECO:0000256" key="1">
    <source>
        <dbReference type="ARBA" id="ARBA00004167"/>
    </source>
</evidence>
<evidence type="ECO:0000256" key="3">
    <source>
        <dbReference type="SAM" id="MobiDB-lite"/>
    </source>
</evidence>
<proteinExistence type="predicted"/>
<feature type="region of interest" description="Disordered" evidence="3">
    <location>
        <begin position="201"/>
        <end position="241"/>
    </location>
</feature>
<evidence type="ECO:0000313" key="6">
    <source>
        <dbReference type="Proteomes" id="UP001153069"/>
    </source>
</evidence>
<dbReference type="EMBL" id="CAICTM010002164">
    <property type="protein sequence ID" value="CAB9528180.1"/>
    <property type="molecule type" value="Genomic_DNA"/>
</dbReference>
<dbReference type="GO" id="GO:0016020">
    <property type="term" value="C:membrane"/>
    <property type="evidence" value="ECO:0007669"/>
    <property type="project" value="UniProtKB-SubCell"/>
</dbReference>
<dbReference type="PANTHER" id="PTHR48053">
    <property type="entry name" value="LEUCINE RICH REPEAT FAMILY PROTEIN, EXPRESSED"/>
    <property type="match status" value="1"/>
</dbReference>
<comment type="caution">
    <text evidence="5">The sequence shown here is derived from an EMBL/GenBank/DDBJ whole genome shotgun (WGS) entry which is preliminary data.</text>
</comment>
<keyword evidence="4" id="KW-1133">Transmembrane helix</keyword>
<keyword evidence="4" id="KW-0812">Transmembrane</keyword>
<feature type="transmembrane region" description="Helical" evidence="4">
    <location>
        <begin position="251"/>
        <end position="272"/>
    </location>
</feature>
<dbReference type="InterPro" id="IPR001611">
    <property type="entry name" value="Leu-rich_rpt"/>
</dbReference>
<feature type="region of interest" description="Disordered" evidence="3">
    <location>
        <begin position="278"/>
        <end position="300"/>
    </location>
</feature>
<feature type="compositionally biased region" description="Basic and acidic residues" evidence="3">
    <location>
        <begin position="225"/>
        <end position="241"/>
    </location>
</feature>
<comment type="subcellular location">
    <subcellularLocation>
        <location evidence="1">Membrane</location>
        <topology evidence="1">Single-pass membrane protein</topology>
    </subcellularLocation>
</comment>
<reference evidence="5" key="1">
    <citation type="submission" date="2020-06" db="EMBL/GenBank/DDBJ databases">
        <authorList>
            <consortium name="Plant Systems Biology data submission"/>
        </authorList>
    </citation>
    <scope>NUCLEOTIDE SEQUENCE</scope>
    <source>
        <strain evidence="5">D6</strain>
    </source>
</reference>
<dbReference type="InterPro" id="IPR032675">
    <property type="entry name" value="LRR_dom_sf"/>
</dbReference>
<feature type="compositionally biased region" description="Low complexity" evidence="3">
    <location>
        <begin position="290"/>
        <end position="300"/>
    </location>
</feature>
<evidence type="ECO:0000313" key="5">
    <source>
        <dbReference type="EMBL" id="CAB9528180.1"/>
    </source>
</evidence>
<dbReference type="AlphaFoldDB" id="A0A9N8EXI8"/>
<dbReference type="InterPro" id="IPR051716">
    <property type="entry name" value="Plant_RL_S/T_kinase"/>
</dbReference>
<evidence type="ECO:0000256" key="2">
    <source>
        <dbReference type="ARBA" id="ARBA00022729"/>
    </source>
</evidence>
<dbReference type="Gene3D" id="3.80.10.10">
    <property type="entry name" value="Ribonuclease Inhibitor"/>
    <property type="match status" value="1"/>
</dbReference>
<protein>
    <submittedName>
        <fullName evidence="5">STYKc</fullName>
    </submittedName>
</protein>
<accession>A0A9N8EXI8</accession>
<keyword evidence="6" id="KW-1185">Reference proteome</keyword>
<organism evidence="5 6">
    <name type="scientific">Seminavis robusta</name>
    <dbReference type="NCBI Taxonomy" id="568900"/>
    <lineage>
        <taxon>Eukaryota</taxon>
        <taxon>Sar</taxon>
        <taxon>Stramenopiles</taxon>
        <taxon>Ochrophyta</taxon>
        <taxon>Bacillariophyta</taxon>
        <taxon>Bacillariophyceae</taxon>
        <taxon>Bacillariophycidae</taxon>
        <taxon>Naviculales</taxon>
        <taxon>Naviculaceae</taxon>
        <taxon>Seminavis</taxon>
    </lineage>
</organism>
<feature type="compositionally biased region" description="Acidic residues" evidence="3">
    <location>
        <begin position="41"/>
        <end position="52"/>
    </location>
</feature>
<feature type="region of interest" description="Disordered" evidence="3">
    <location>
        <begin position="104"/>
        <end position="167"/>
    </location>
</feature>
<dbReference type="Pfam" id="PF00560">
    <property type="entry name" value="LRR_1"/>
    <property type="match status" value="1"/>
</dbReference>
<dbReference type="PANTHER" id="PTHR48053:SF71">
    <property type="entry name" value="LEUCINE RICH REPEAT FAMILY PROTEIN, EXPRESSED"/>
    <property type="match status" value="1"/>
</dbReference>
<keyword evidence="2" id="KW-0732">Signal</keyword>
<feature type="region of interest" description="Disordered" evidence="3">
    <location>
        <begin position="25"/>
        <end position="78"/>
    </location>
</feature>
<dbReference type="Proteomes" id="UP001153069">
    <property type="component" value="Unassembled WGS sequence"/>
</dbReference>